<dbReference type="InterPro" id="IPR050765">
    <property type="entry name" value="Riboflavin_Biosynth_HTPR"/>
</dbReference>
<feature type="domain" description="Bacterial bifunctional deaminase-reductase C-terminal" evidence="1">
    <location>
        <begin position="11"/>
        <end position="167"/>
    </location>
</feature>
<sequence>MAAGRPFTASVFIATSLDGYIARADGDIEWLTSRGEKAGDTGYDDFAAGVDTLVIGRGTYEKVLTFGEWPYEGKRVAVLSTRLPEDADPRVTVHRDLGALMRDLTGHGARRVYVDGGQVIQAFLRAGLLDDLTITTVPVLLGGGLPLFGALDGDVGLVHRSTRVLGAGLVQSSYTVEGTAAGAGA</sequence>
<dbReference type="RefSeq" id="WP_131755387.1">
    <property type="nucleotide sequence ID" value="NZ_CAACUY010000005.1"/>
</dbReference>
<dbReference type="PANTHER" id="PTHR38011:SF11">
    <property type="entry name" value="2,5-DIAMINO-6-RIBOSYLAMINO-4(3H)-PYRIMIDINONE 5'-PHOSPHATE REDUCTASE"/>
    <property type="match status" value="1"/>
</dbReference>
<organism evidence="2 3">
    <name type="scientific">Actinomadura fibrosa</name>
    <dbReference type="NCBI Taxonomy" id="111802"/>
    <lineage>
        <taxon>Bacteria</taxon>
        <taxon>Bacillati</taxon>
        <taxon>Actinomycetota</taxon>
        <taxon>Actinomycetes</taxon>
        <taxon>Streptosporangiales</taxon>
        <taxon>Thermomonosporaceae</taxon>
        <taxon>Actinomadura</taxon>
    </lineage>
</organism>
<dbReference type="EMBL" id="JBHTGP010000018">
    <property type="protein sequence ID" value="MFD0690132.1"/>
    <property type="molecule type" value="Genomic_DNA"/>
</dbReference>
<gene>
    <name evidence="2" type="ORF">ACFQZM_36970</name>
</gene>
<evidence type="ECO:0000259" key="1">
    <source>
        <dbReference type="Pfam" id="PF01872"/>
    </source>
</evidence>
<dbReference type="InterPro" id="IPR002734">
    <property type="entry name" value="RibDG_C"/>
</dbReference>
<dbReference type="PANTHER" id="PTHR38011">
    <property type="entry name" value="DIHYDROFOLATE REDUCTASE FAMILY PROTEIN (AFU_ORTHOLOGUE AFUA_8G06820)"/>
    <property type="match status" value="1"/>
</dbReference>
<reference evidence="3" key="1">
    <citation type="journal article" date="2019" name="Int. J. Syst. Evol. Microbiol.">
        <title>The Global Catalogue of Microorganisms (GCM) 10K type strain sequencing project: providing services to taxonomists for standard genome sequencing and annotation.</title>
        <authorList>
            <consortium name="The Broad Institute Genomics Platform"/>
            <consortium name="The Broad Institute Genome Sequencing Center for Infectious Disease"/>
            <person name="Wu L."/>
            <person name="Ma J."/>
        </authorList>
    </citation>
    <scope>NUCLEOTIDE SEQUENCE [LARGE SCALE GENOMIC DNA]</scope>
    <source>
        <strain evidence="3">JCM 9371</strain>
    </source>
</reference>
<name>A0ABW2XWA5_9ACTN</name>
<proteinExistence type="predicted"/>
<dbReference type="Proteomes" id="UP001597063">
    <property type="component" value="Unassembled WGS sequence"/>
</dbReference>
<keyword evidence="3" id="KW-1185">Reference proteome</keyword>
<evidence type="ECO:0000313" key="2">
    <source>
        <dbReference type="EMBL" id="MFD0690132.1"/>
    </source>
</evidence>
<protein>
    <submittedName>
        <fullName evidence="2">Dihydrofolate reductase family protein</fullName>
    </submittedName>
</protein>
<dbReference type="SUPFAM" id="SSF53597">
    <property type="entry name" value="Dihydrofolate reductase-like"/>
    <property type="match status" value="1"/>
</dbReference>
<dbReference type="Pfam" id="PF01872">
    <property type="entry name" value="RibD_C"/>
    <property type="match status" value="1"/>
</dbReference>
<evidence type="ECO:0000313" key="3">
    <source>
        <dbReference type="Proteomes" id="UP001597063"/>
    </source>
</evidence>
<dbReference type="InterPro" id="IPR024072">
    <property type="entry name" value="DHFR-like_dom_sf"/>
</dbReference>
<comment type="caution">
    <text evidence="2">The sequence shown here is derived from an EMBL/GenBank/DDBJ whole genome shotgun (WGS) entry which is preliminary data.</text>
</comment>
<dbReference type="Gene3D" id="3.40.430.10">
    <property type="entry name" value="Dihydrofolate Reductase, subunit A"/>
    <property type="match status" value="1"/>
</dbReference>
<accession>A0ABW2XWA5</accession>